<name>A0A1X7HB87_9BACL</name>
<proteinExistence type="predicted"/>
<feature type="transmembrane region" description="Helical" evidence="1">
    <location>
        <begin position="138"/>
        <end position="166"/>
    </location>
</feature>
<dbReference type="RefSeq" id="WP_208919014.1">
    <property type="nucleotide sequence ID" value="NZ_LT840184.1"/>
</dbReference>
<feature type="transmembrane region" description="Helical" evidence="1">
    <location>
        <begin position="82"/>
        <end position="100"/>
    </location>
</feature>
<protein>
    <submittedName>
        <fullName evidence="2">Uncharacterized membrane protein</fullName>
    </submittedName>
</protein>
<evidence type="ECO:0000313" key="3">
    <source>
        <dbReference type="Proteomes" id="UP000192940"/>
    </source>
</evidence>
<dbReference type="Pfam" id="PF22564">
    <property type="entry name" value="HAAS"/>
    <property type="match status" value="1"/>
</dbReference>
<dbReference type="AlphaFoldDB" id="A0A1X7HB87"/>
<feature type="transmembrane region" description="Helical" evidence="1">
    <location>
        <begin position="106"/>
        <end position="129"/>
    </location>
</feature>
<organism evidence="2 3">
    <name type="scientific">Paenibacillus uliginis N3/975</name>
    <dbReference type="NCBI Taxonomy" id="1313296"/>
    <lineage>
        <taxon>Bacteria</taxon>
        <taxon>Bacillati</taxon>
        <taxon>Bacillota</taxon>
        <taxon>Bacilli</taxon>
        <taxon>Bacillales</taxon>
        <taxon>Paenibacillaceae</taxon>
        <taxon>Paenibacillus</taxon>
    </lineage>
</organism>
<evidence type="ECO:0000256" key="1">
    <source>
        <dbReference type="SAM" id="Phobius"/>
    </source>
</evidence>
<dbReference type="STRING" id="1313296.SAMN05661091_2128"/>
<dbReference type="Proteomes" id="UP000192940">
    <property type="component" value="Chromosome I"/>
</dbReference>
<reference evidence="2 3" key="1">
    <citation type="submission" date="2017-04" db="EMBL/GenBank/DDBJ databases">
        <authorList>
            <person name="Afonso C.L."/>
            <person name="Miller P.J."/>
            <person name="Scott M.A."/>
            <person name="Spackman E."/>
            <person name="Goraichik I."/>
            <person name="Dimitrov K.M."/>
            <person name="Suarez D.L."/>
            <person name="Swayne D.E."/>
        </authorList>
    </citation>
    <scope>NUCLEOTIDE SEQUENCE [LARGE SCALE GENOMIC DNA]</scope>
    <source>
        <strain evidence="2 3">N3/975</strain>
    </source>
</reference>
<keyword evidence="1" id="KW-0812">Transmembrane</keyword>
<keyword evidence="1" id="KW-1133">Transmembrane helix</keyword>
<dbReference type="EMBL" id="LT840184">
    <property type="protein sequence ID" value="SMF82205.1"/>
    <property type="molecule type" value="Genomic_DNA"/>
</dbReference>
<gene>
    <name evidence="2" type="ORF">SAMN05661091_2128</name>
</gene>
<keyword evidence="1" id="KW-0472">Membrane</keyword>
<sequence>MNKKQFISILETRLSPLHPDERRELLSDVESHFQFGLQNGRSEEEIARELGDPFEMAREALGDRFTEAPVYLQRSPSGVGQLFIGIGLFFCALVAVPLQIGLWAGGIGIAAGAAAVIFSPVLVLIEYLYNGTFYPAKLFLSISFIGVGILLAYLVRWIFLGLFAMLRGYLRWNTRLLKGRTVQ</sequence>
<accession>A0A1X7HB87</accession>
<evidence type="ECO:0000313" key="2">
    <source>
        <dbReference type="EMBL" id="SMF82205.1"/>
    </source>
</evidence>
<keyword evidence="3" id="KW-1185">Reference proteome</keyword>